<name>A0A0P7B0U5_9FLAO</name>
<comment type="caution">
    <text evidence="1">The sequence shown here is derived from an EMBL/GenBank/DDBJ whole genome shotgun (WGS) entry which is preliminary data.</text>
</comment>
<proteinExistence type="predicted"/>
<dbReference type="EMBL" id="LDJX01000002">
    <property type="protein sequence ID" value="KPM32569.1"/>
    <property type="molecule type" value="Genomic_DNA"/>
</dbReference>
<dbReference type="AlphaFoldDB" id="A0A0P7B0U5"/>
<gene>
    <name evidence="1" type="ORF">I595_987</name>
</gene>
<reference evidence="1 2" key="1">
    <citation type="submission" date="2015-09" db="EMBL/GenBank/DDBJ databases">
        <title>Genome sequence of the marine flavobacterium Croceitalea dokdonensis DOKDO 023 that contains proton- and sodium-pumping rhodopsins.</title>
        <authorList>
            <person name="Kwon S.-K."/>
            <person name="Lee H.K."/>
            <person name="Kwak M.-J."/>
            <person name="Kim J.F."/>
        </authorList>
    </citation>
    <scope>NUCLEOTIDE SEQUENCE [LARGE SCALE GENOMIC DNA]</scope>
    <source>
        <strain evidence="1 2">DOKDO 023</strain>
    </source>
</reference>
<dbReference type="Proteomes" id="UP000050280">
    <property type="component" value="Unassembled WGS sequence"/>
</dbReference>
<evidence type="ECO:0000313" key="1">
    <source>
        <dbReference type="EMBL" id="KPM32569.1"/>
    </source>
</evidence>
<accession>A0A0P7B0U5</accession>
<protein>
    <submittedName>
        <fullName evidence="1">Uncharacterized protein</fullName>
    </submittedName>
</protein>
<sequence>MVFFFLFPAKEEAQSLEAIGFMDFIKINKPCDSALQQVSRKPVWLKGFVGKRILGAV</sequence>
<keyword evidence="2" id="KW-1185">Reference proteome</keyword>
<evidence type="ECO:0000313" key="2">
    <source>
        <dbReference type="Proteomes" id="UP000050280"/>
    </source>
</evidence>
<organism evidence="1 2">
    <name type="scientific">Croceitalea dokdonensis DOKDO 023</name>
    <dbReference type="NCBI Taxonomy" id="1300341"/>
    <lineage>
        <taxon>Bacteria</taxon>
        <taxon>Pseudomonadati</taxon>
        <taxon>Bacteroidota</taxon>
        <taxon>Flavobacteriia</taxon>
        <taxon>Flavobacteriales</taxon>
        <taxon>Flavobacteriaceae</taxon>
        <taxon>Croceitalea</taxon>
    </lineage>
</organism>